<dbReference type="InterPro" id="IPR002716">
    <property type="entry name" value="PIN_dom"/>
</dbReference>
<dbReference type="PANTHER" id="PTHR36173">
    <property type="entry name" value="RIBONUCLEASE VAPC16-RELATED"/>
    <property type="match status" value="1"/>
</dbReference>
<evidence type="ECO:0000259" key="1">
    <source>
        <dbReference type="Pfam" id="PF01850"/>
    </source>
</evidence>
<protein>
    <submittedName>
        <fullName evidence="2">Ribonuclease VapC22</fullName>
        <ecNumber evidence="2">3.1.-.-</ecNumber>
    </submittedName>
</protein>
<keyword evidence="2" id="KW-0378">Hydrolase</keyword>
<reference evidence="2 3" key="1">
    <citation type="submission" date="2018-06" db="EMBL/GenBank/DDBJ databases">
        <authorList>
            <consortium name="Pathogen Informatics"/>
            <person name="Doyle S."/>
        </authorList>
    </citation>
    <scope>NUCLEOTIDE SEQUENCE [LARGE SCALE GENOMIC DNA]</scope>
    <source>
        <strain evidence="2 3">NCTC10359</strain>
    </source>
</reference>
<dbReference type="CDD" id="cd09872">
    <property type="entry name" value="PIN_Sll0205-like"/>
    <property type="match status" value="1"/>
</dbReference>
<accession>A0A378T8J4</accession>
<dbReference type="SUPFAM" id="SSF88723">
    <property type="entry name" value="PIN domain-like"/>
    <property type="match status" value="1"/>
</dbReference>
<dbReference type="InterPro" id="IPR041705">
    <property type="entry name" value="PIN_Sll0205"/>
</dbReference>
<evidence type="ECO:0000313" key="3">
    <source>
        <dbReference type="Proteomes" id="UP000254437"/>
    </source>
</evidence>
<proteinExistence type="predicted"/>
<gene>
    <name evidence="2" type="ORF">NCTC10359_00787</name>
</gene>
<dbReference type="EMBL" id="UGQU01000001">
    <property type="protein sequence ID" value="STZ56183.1"/>
    <property type="molecule type" value="Genomic_DNA"/>
</dbReference>
<dbReference type="RefSeq" id="WP_115005705.1">
    <property type="nucleotide sequence ID" value="NZ_UGQU01000001.1"/>
</dbReference>
<dbReference type="Proteomes" id="UP000254437">
    <property type="component" value="Unassembled WGS sequence"/>
</dbReference>
<dbReference type="InterPro" id="IPR052919">
    <property type="entry name" value="TA_system_RNase"/>
</dbReference>
<feature type="domain" description="PIN" evidence="1">
    <location>
        <begin position="2"/>
        <end position="118"/>
    </location>
</feature>
<dbReference type="InterPro" id="IPR029060">
    <property type="entry name" value="PIN-like_dom_sf"/>
</dbReference>
<evidence type="ECO:0000313" key="2">
    <source>
        <dbReference type="EMBL" id="STZ56183.1"/>
    </source>
</evidence>
<dbReference type="AlphaFoldDB" id="A0A378T8J4"/>
<dbReference type="EC" id="3.1.-.-" evidence="2"/>
<dbReference type="Gene3D" id="3.40.50.1010">
    <property type="entry name" value="5'-nuclease"/>
    <property type="match status" value="1"/>
</dbReference>
<sequence length="125" mass="14678">MVLLDTHIWYRWQYDDLPKRILDPIQNADRIFVSATSCWEIAQLVKRKRLELPMSAEQWVSLASVGIEILPINKEIAMLTERLGNHHKDPADRFIIATSVFYQIPMISLDMIFPKYDELKSLLIH</sequence>
<organism evidence="2 3">
    <name type="scientific">Moraxella lacunata</name>
    <dbReference type="NCBI Taxonomy" id="477"/>
    <lineage>
        <taxon>Bacteria</taxon>
        <taxon>Pseudomonadati</taxon>
        <taxon>Pseudomonadota</taxon>
        <taxon>Gammaproteobacteria</taxon>
        <taxon>Moraxellales</taxon>
        <taxon>Moraxellaceae</taxon>
        <taxon>Moraxella</taxon>
    </lineage>
</organism>
<dbReference type="PANTHER" id="PTHR36173:SF1">
    <property type="entry name" value="RIBONUCLEASE VAPC22"/>
    <property type="match status" value="1"/>
</dbReference>
<dbReference type="GO" id="GO:0016787">
    <property type="term" value="F:hydrolase activity"/>
    <property type="evidence" value="ECO:0007669"/>
    <property type="project" value="UniProtKB-KW"/>
</dbReference>
<dbReference type="Pfam" id="PF01850">
    <property type="entry name" value="PIN"/>
    <property type="match status" value="1"/>
</dbReference>
<name>A0A378T8J4_MORLA</name>